<protein>
    <recommendedName>
        <fullName evidence="17">TonB-dependent receptor</fullName>
    </recommendedName>
</protein>
<dbReference type="EMBL" id="LAZL01000042">
    <property type="protein sequence ID" value="KMT63770.1"/>
    <property type="molecule type" value="Genomic_DNA"/>
</dbReference>
<feature type="domain" description="TonB-dependent receptor plug" evidence="14">
    <location>
        <begin position="22"/>
        <end position="133"/>
    </location>
</feature>
<feature type="domain" description="TonB-dependent receptor-like beta-barrel" evidence="13">
    <location>
        <begin position="213"/>
        <end position="636"/>
    </location>
</feature>
<evidence type="ECO:0000256" key="11">
    <source>
        <dbReference type="PROSITE-ProRule" id="PRU01360"/>
    </source>
</evidence>
<keyword evidence="4 11" id="KW-1134">Transmembrane beta strand</keyword>
<dbReference type="GO" id="GO:0009279">
    <property type="term" value="C:cell outer membrane"/>
    <property type="evidence" value="ECO:0007669"/>
    <property type="project" value="UniProtKB-SubCell"/>
</dbReference>
<dbReference type="PANTHER" id="PTHR30069">
    <property type="entry name" value="TONB-DEPENDENT OUTER MEMBRANE RECEPTOR"/>
    <property type="match status" value="1"/>
</dbReference>
<comment type="subcellular location">
    <subcellularLocation>
        <location evidence="1 11">Cell outer membrane</location>
        <topology evidence="1 11">Multi-pass membrane protein</topology>
    </subcellularLocation>
</comment>
<comment type="similarity">
    <text evidence="2">Belongs to the TonB-dependent receptor family. Hemoglobin/haptoglobin binding protein subfamily.</text>
</comment>
<keyword evidence="3 11" id="KW-0813">Transport</keyword>
<evidence type="ECO:0000256" key="1">
    <source>
        <dbReference type="ARBA" id="ARBA00004571"/>
    </source>
</evidence>
<gene>
    <name evidence="15" type="ORF">XM47_17855</name>
</gene>
<dbReference type="GO" id="GO:0044718">
    <property type="term" value="P:siderophore transmembrane transport"/>
    <property type="evidence" value="ECO:0007669"/>
    <property type="project" value="TreeGrafter"/>
</dbReference>
<dbReference type="Gene3D" id="2.170.130.10">
    <property type="entry name" value="TonB-dependent receptor, plug domain"/>
    <property type="match status" value="1"/>
</dbReference>
<evidence type="ECO:0000256" key="10">
    <source>
        <dbReference type="ARBA" id="ARBA00023237"/>
    </source>
</evidence>
<evidence type="ECO:0000256" key="6">
    <source>
        <dbReference type="ARBA" id="ARBA00022729"/>
    </source>
</evidence>
<dbReference type="GO" id="GO:0015344">
    <property type="term" value="F:siderophore uptake transmembrane transporter activity"/>
    <property type="evidence" value="ECO:0007669"/>
    <property type="project" value="TreeGrafter"/>
</dbReference>
<evidence type="ECO:0000313" key="15">
    <source>
        <dbReference type="EMBL" id="KMT63770.1"/>
    </source>
</evidence>
<dbReference type="Proteomes" id="UP000037600">
    <property type="component" value="Unassembled WGS sequence"/>
</dbReference>
<evidence type="ECO:0000256" key="5">
    <source>
        <dbReference type="ARBA" id="ARBA00022692"/>
    </source>
</evidence>
<dbReference type="InterPro" id="IPR039426">
    <property type="entry name" value="TonB-dep_rcpt-like"/>
</dbReference>
<dbReference type="CDD" id="cd01347">
    <property type="entry name" value="ligand_gated_channel"/>
    <property type="match status" value="1"/>
</dbReference>
<evidence type="ECO:0000256" key="7">
    <source>
        <dbReference type="ARBA" id="ARBA00023077"/>
    </source>
</evidence>
<sequence length="669" mass="75070">MPIEQLMQLNVASATLTDETILSVPSSVAVFSNKDIKRLGLDTLDELLNFVTGVQSTQGERDSRFNKVSFRGRTSGSGGSEVLILLNGQRVNSEYSGSNDYTVPMIPLSFVDKIEVIKGSGSAIYGSNAFLGVINIITKTNLSPSIYLATGNLDSREFSASAGFELDDFTLQATFAIGDDKGDIYLDEMDTFTPNMKMNLSDPKSHKDIIINAGYKNTNLNVFYTNQSSDDFYVQGHISKGYNHTETSALISNLKHKLSWSEDFYSELMLDYRVSKAKLFSQVTPENTFSLFSIPQSNEALKGITPIEERAVGLRFNHFYTVNPNLDLSFGLEYRKSKLLKTESLANYDYFGFLLAGGTPPITYFGGEFNKNTPFVAPSRRDISAGFLQTQYKISDSTELTFGLRYDSYSDIGNNLSPRFSVVSHISETNTVKFNFGEAYRAPQFNELNLLNNPSIESNPNLNPETIVSYDVIWLFNSDEFNFTTTYFKHSIDDAIVTPLQEGRVQLINLSDKQKTSGLEFESTWAAKENLSIKLGATHLFSSPNDQYRESKNTLFGIVNYEQDAWNFNLSINHQSAKETPVEKIDIGLNRRNTSLSNSDSVTTDTKRLASYTIVNTKISYSYTQKLDLFFKAKNLFNEKYRTPSLSNQLNNGVPNRGVEWMFGAEMEF</sequence>
<evidence type="ECO:0000259" key="13">
    <source>
        <dbReference type="Pfam" id="PF00593"/>
    </source>
</evidence>
<dbReference type="Pfam" id="PF00593">
    <property type="entry name" value="TonB_dep_Rec_b-barrel"/>
    <property type="match status" value="1"/>
</dbReference>
<keyword evidence="8 11" id="KW-0472">Membrane</keyword>
<keyword evidence="6" id="KW-0732">Signal</keyword>
<reference evidence="15 16" key="1">
    <citation type="submission" date="2015-04" db="EMBL/GenBank/DDBJ databases">
        <title>Draft Genome Sequence of the Novel Agar-Digesting Marine Bacterium Q1.</title>
        <authorList>
            <person name="Li Y."/>
            <person name="Li D."/>
            <person name="Chen G."/>
            <person name="Du Z."/>
        </authorList>
    </citation>
    <scope>NUCLEOTIDE SEQUENCE [LARGE SCALE GENOMIC DNA]</scope>
    <source>
        <strain evidence="15 16">Q1</strain>
    </source>
</reference>
<proteinExistence type="inferred from homology"/>
<dbReference type="PANTHER" id="PTHR30069:SF29">
    <property type="entry name" value="HEMOGLOBIN AND HEMOGLOBIN-HAPTOGLOBIN-BINDING PROTEIN 1-RELATED"/>
    <property type="match status" value="1"/>
</dbReference>
<organism evidence="15 16">
    <name type="scientific">Catenovulum maritimum</name>
    <dbReference type="NCBI Taxonomy" id="1513271"/>
    <lineage>
        <taxon>Bacteria</taxon>
        <taxon>Pseudomonadati</taxon>
        <taxon>Pseudomonadota</taxon>
        <taxon>Gammaproteobacteria</taxon>
        <taxon>Alteromonadales</taxon>
        <taxon>Alteromonadaceae</taxon>
        <taxon>Catenovulum</taxon>
    </lineage>
</organism>
<evidence type="ECO:0000256" key="3">
    <source>
        <dbReference type="ARBA" id="ARBA00022448"/>
    </source>
</evidence>
<dbReference type="Pfam" id="PF07715">
    <property type="entry name" value="Plug"/>
    <property type="match status" value="1"/>
</dbReference>
<evidence type="ECO:0000256" key="4">
    <source>
        <dbReference type="ARBA" id="ARBA00022452"/>
    </source>
</evidence>
<comment type="caution">
    <text evidence="15">The sequence shown here is derived from an EMBL/GenBank/DDBJ whole genome shotgun (WGS) entry which is preliminary data.</text>
</comment>
<dbReference type="SUPFAM" id="SSF56935">
    <property type="entry name" value="Porins"/>
    <property type="match status" value="1"/>
</dbReference>
<keyword evidence="16" id="KW-1185">Reference proteome</keyword>
<keyword evidence="7 12" id="KW-0798">TonB box</keyword>
<dbReference type="PROSITE" id="PS52016">
    <property type="entry name" value="TONB_DEPENDENT_REC_3"/>
    <property type="match status" value="1"/>
</dbReference>
<evidence type="ECO:0000256" key="12">
    <source>
        <dbReference type="RuleBase" id="RU003357"/>
    </source>
</evidence>
<dbReference type="InterPro" id="IPR000531">
    <property type="entry name" value="Beta-barrel_TonB"/>
</dbReference>
<name>A0A0J8GLU8_9ALTE</name>
<evidence type="ECO:0000313" key="16">
    <source>
        <dbReference type="Proteomes" id="UP000037600"/>
    </source>
</evidence>
<keyword evidence="9" id="KW-0675">Receptor</keyword>
<accession>A0A0J8GLU8</accession>
<dbReference type="InterPro" id="IPR012910">
    <property type="entry name" value="Plug_dom"/>
</dbReference>
<evidence type="ECO:0008006" key="17">
    <source>
        <dbReference type="Google" id="ProtNLM"/>
    </source>
</evidence>
<dbReference type="STRING" id="1513271.XM47_17855"/>
<evidence type="ECO:0000256" key="2">
    <source>
        <dbReference type="ARBA" id="ARBA00008143"/>
    </source>
</evidence>
<evidence type="ECO:0000256" key="9">
    <source>
        <dbReference type="ARBA" id="ARBA00023170"/>
    </source>
</evidence>
<dbReference type="InterPro" id="IPR037066">
    <property type="entry name" value="Plug_dom_sf"/>
</dbReference>
<dbReference type="InterPro" id="IPR036942">
    <property type="entry name" value="Beta-barrel_TonB_sf"/>
</dbReference>
<dbReference type="AlphaFoldDB" id="A0A0J8GLU8"/>
<keyword evidence="10 11" id="KW-0998">Cell outer membrane</keyword>
<keyword evidence="5 11" id="KW-0812">Transmembrane</keyword>
<evidence type="ECO:0000259" key="14">
    <source>
        <dbReference type="Pfam" id="PF07715"/>
    </source>
</evidence>
<evidence type="ECO:0000256" key="8">
    <source>
        <dbReference type="ARBA" id="ARBA00023136"/>
    </source>
</evidence>
<dbReference type="Gene3D" id="2.40.170.20">
    <property type="entry name" value="TonB-dependent receptor, beta-barrel domain"/>
    <property type="match status" value="1"/>
</dbReference>